<dbReference type="Pfam" id="PF12698">
    <property type="entry name" value="ABC2_membrane_3"/>
    <property type="match status" value="1"/>
</dbReference>
<evidence type="ECO:0000256" key="2">
    <source>
        <dbReference type="ARBA" id="ARBA00022692"/>
    </source>
</evidence>
<feature type="transmembrane region" description="Helical" evidence="5">
    <location>
        <begin position="29"/>
        <end position="46"/>
    </location>
</feature>
<dbReference type="InterPro" id="IPR052902">
    <property type="entry name" value="ABC-2_transporter"/>
</dbReference>
<accession>A0A840W5N4</accession>
<feature type="transmembrane region" description="Helical" evidence="5">
    <location>
        <begin position="58"/>
        <end position="85"/>
    </location>
</feature>
<dbReference type="InterPro" id="IPR013525">
    <property type="entry name" value="ABC2_TM"/>
</dbReference>
<dbReference type="PANTHER" id="PTHR43027:SF1">
    <property type="entry name" value="DOXORUBICIN RESISTANCE ABC TRANSPORTER PERMEASE PROTEIN DRRC-RELATED"/>
    <property type="match status" value="1"/>
</dbReference>
<dbReference type="RefSeq" id="WP_184186602.1">
    <property type="nucleotide sequence ID" value="NZ_BMNF01000004.1"/>
</dbReference>
<protein>
    <submittedName>
        <fullName evidence="7">ABC-2 type transport system permease protein</fullName>
    </submittedName>
</protein>
<dbReference type="PANTHER" id="PTHR43027">
    <property type="entry name" value="DOXORUBICIN RESISTANCE ABC TRANSPORTER PERMEASE PROTEIN DRRC-RELATED"/>
    <property type="match status" value="1"/>
</dbReference>
<evidence type="ECO:0000256" key="3">
    <source>
        <dbReference type="ARBA" id="ARBA00022989"/>
    </source>
</evidence>
<comment type="subcellular location">
    <subcellularLocation>
        <location evidence="1">Membrane</location>
        <topology evidence="1">Multi-pass membrane protein</topology>
    </subcellularLocation>
</comment>
<name>A0A840W5N4_9ACTN</name>
<evidence type="ECO:0000313" key="8">
    <source>
        <dbReference type="Proteomes" id="UP000586947"/>
    </source>
</evidence>
<feature type="transmembrane region" description="Helical" evidence="5">
    <location>
        <begin position="144"/>
        <end position="168"/>
    </location>
</feature>
<dbReference type="AlphaFoldDB" id="A0A840W5N4"/>
<gene>
    <name evidence="7" type="ORF">HNR20_005839</name>
</gene>
<comment type="caution">
    <text evidence="7">The sequence shown here is derived from an EMBL/GenBank/DDBJ whole genome shotgun (WGS) entry which is preliminary data.</text>
</comment>
<proteinExistence type="predicted"/>
<keyword evidence="4 5" id="KW-0472">Membrane</keyword>
<feature type="transmembrane region" description="Helical" evidence="5">
    <location>
        <begin position="174"/>
        <end position="192"/>
    </location>
</feature>
<feature type="transmembrane region" description="Helical" evidence="5">
    <location>
        <begin position="105"/>
        <end position="132"/>
    </location>
</feature>
<evidence type="ECO:0000259" key="6">
    <source>
        <dbReference type="Pfam" id="PF12698"/>
    </source>
</evidence>
<feature type="domain" description="ABC-2 type transporter transmembrane" evidence="6">
    <location>
        <begin position="50"/>
        <end position="254"/>
    </location>
</feature>
<keyword evidence="8" id="KW-1185">Reference proteome</keyword>
<sequence length="284" mass="30611">MNTTWNAVGQGLRRGVIELRHVLGNAQDLGSNLIWLVGLLAPIYFLRDDQLAGSDLSVATFVLPSLLSMCVGFNGLLMLAQLLVVEREDGTLLRLKALPQGMLSYLIGKIVLISGMVLVAWVVVLGTGAVLVEGLQLGEARRWLTLLWVFPLGLLAMLPLGAVIGSLIESPRSIGLVMLPVLTLAALSGIFYPISGFPTWLQVVAQVFPLYWLGLAARSALLPDSALAAEIGGSWQHWETFAALGVWAVVGMLAAPVVLRLMARRESGSTMARRRDLALDRRPA</sequence>
<keyword evidence="3 5" id="KW-1133">Transmembrane helix</keyword>
<dbReference type="GO" id="GO:0016020">
    <property type="term" value="C:membrane"/>
    <property type="evidence" value="ECO:0007669"/>
    <property type="project" value="UniProtKB-SubCell"/>
</dbReference>
<keyword evidence="2 5" id="KW-0812">Transmembrane</keyword>
<feature type="transmembrane region" description="Helical" evidence="5">
    <location>
        <begin position="241"/>
        <end position="263"/>
    </location>
</feature>
<evidence type="ECO:0000256" key="5">
    <source>
        <dbReference type="SAM" id="Phobius"/>
    </source>
</evidence>
<dbReference type="GO" id="GO:0140359">
    <property type="term" value="F:ABC-type transporter activity"/>
    <property type="evidence" value="ECO:0007669"/>
    <property type="project" value="InterPro"/>
</dbReference>
<evidence type="ECO:0000256" key="4">
    <source>
        <dbReference type="ARBA" id="ARBA00023136"/>
    </source>
</evidence>
<organism evidence="7 8">
    <name type="scientific">Micromonospora parathelypteridis</name>
    <dbReference type="NCBI Taxonomy" id="1839617"/>
    <lineage>
        <taxon>Bacteria</taxon>
        <taxon>Bacillati</taxon>
        <taxon>Actinomycetota</taxon>
        <taxon>Actinomycetes</taxon>
        <taxon>Micromonosporales</taxon>
        <taxon>Micromonosporaceae</taxon>
        <taxon>Micromonospora</taxon>
    </lineage>
</organism>
<dbReference type="EMBL" id="JACHDP010000001">
    <property type="protein sequence ID" value="MBB5481334.1"/>
    <property type="molecule type" value="Genomic_DNA"/>
</dbReference>
<evidence type="ECO:0000256" key="1">
    <source>
        <dbReference type="ARBA" id="ARBA00004141"/>
    </source>
</evidence>
<evidence type="ECO:0000313" key="7">
    <source>
        <dbReference type="EMBL" id="MBB5481334.1"/>
    </source>
</evidence>
<reference evidence="7 8" key="1">
    <citation type="submission" date="2020-08" db="EMBL/GenBank/DDBJ databases">
        <title>Sequencing the genomes of 1000 actinobacteria strains.</title>
        <authorList>
            <person name="Klenk H.-P."/>
        </authorList>
    </citation>
    <scope>NUCLEOTIDE SEQUENCE [LARGE SCALE GENOMIC DNA]</scope>
    <source>
        <strain evidence="7 8">DSM 103125</strain>
    </source>
</reference>
<dbReference type="Proteomes" id="UP000586947">
    <property type="component" value="Unassembled WGS sequence"/>
</dbReference>